<dbReference type="InterPro" id="IPR001810">
    <property type="entry name" value="F-box_dom"/>
</dbReference>
<reference evidence="2" key="5">
    <citation type="submission" date="2025-09" db="UniProtKB">
        <authorList>
            <consortium name="Ensembl"/>
        </authorList>
    </citation>
    <scope>IDENTIFICATION</scope>
</reference>
<reference evidence="3" key="1">
    <citation type="journal article" date="2006" name="Science">
        <title>Ancient noncoding elements conserved in the human genome.</title>
        <authorList>
            <person name="Venkatesh B."/>
            <person name="Kirkness E.F."/>
            <person name="Loh Y.H."/>
            <person name="Halpern A.L."/>
            <person name="Lee A.P."/>
            <person name="Johnson J."/>
            <person name="Dandona N."/>
            <person name="Viswanathan L.D."/>
            <person name="Tay A."/>
            <person name="Venter J.C."/>
            <person name="Strausberg R.L."/>
            <person name="Brenner S."/>
        </authorList>
    </citation>
    <scope>NUCLEOTIDE SEQUENCE [LARGE SCALE GENOMIC DNA]</scope>
</reference>
<dbReference type="Pfam" id="PF12937">
    <property type="entry name" value="F-box-like"/>
    <property type="match status" value="1"/>
</dbReference>
<reference evidence="3" key="3">
    <citation type="journal article" date="2014" name="Nature">
        <title>Elephant shark genome provides unique insights into gnathostome evolution.</title>
        <authorList>
            <consortium name="International Elephant Shark Genome Sequencing Consortium"/>
            <person name="Venkatesh B."/>
            <person name="Lee A.P."/>
            <person name="Ravi V."/>
            <person name="Maurya A.K."/>
            <person name="Lian M.M."/>
            <person name="Swann J.B."/>
            <person name="Ohta Y."/>
            <person name="Flajnik M.F."/>
            <person name="Sutoh Y."/>
            <person name="Kasahara M."/>
            <person name="Hoon S."/>
            <person name="Gangu V."/>
            <person name="Roy S.W."/>
            <person name="Irimia M."/>
            <person name="Korzh V."/>
            <person name="Kondrychyn I."/>
            <person name="Lim Z.W."/>
            <person name="Tay B.H."/>
            <person name="Tohari S."/>
            <person name="Kong K.W."/>
            <person name="Ho S."/>
            <person name="Lorente-Galdos B."/>
            <person name="Quilez J."/>
            <person name="Marques-Bonet T."/>
            <person name="Raney B.J."/>
            <person name="Ingham P.W."/>
            <person name="Tay A."/>
            <person name="Hillier L.W."/>
            <person name="Minx P."/>
            <person name="Boehm T."/>
            <person name="Wilson R.K."/>
            <person name="Brenner S."/>
            <person name="Warren W.C."/>
        </authorList>
    </citation>
    <scope>NUCLEOTIDE SEQUENCE [LARGE SCALE GENOMIC DNA]</scope>
</reference>
<feature type="domain" description="F-box" evidence="1">
    <location>
        <begin position="5"/>
        <end position="51"/>
    </location>
</feature>
<dbReference type="InterPro" id="IPR032675">
    <property type="entry name" value="LRR_dom_sf"/>
</dbReference>
<organism evidence="2 3">
    <name type="scientific">Callorhinchus milii</name>
    <name type="common">Ghost shark</name>
    <dbReference type="NCBI Taxonomy" id="7868"/>
    <lineage>
        <taxon>Eukaryota</taxon>
        <taxon>Metazoa</taxon>
        <taxon>Chordata</taxon>
        <taxon>Craniata</taxon>
        <taxon>Vertebrata</taxon>
        <taxon>Chondrichthyes</taxon>
        <taxon>Holocephali</taxon>
        <taxon>Chimaeriformes</taxon>
        <taxon>Callorhinchidae</taxon>
        <taxon>Callorhinchus</taxon>
    </lineage>
</organism>
<dbReference type="InParanoid" id="A0A4W3GQ42"/>
<proteinExistence type="predicted"/>
<dbReference type="AlphaFoldDB" id="A0A4W3GQ42"/>
<keyword evidence="3" id="KW-1185">Reference proteome</keyword>
<accession>A0A4W3GQ42</accession>
<name>A0A4W3GQ42_CALMI</name>
<dbReference type="InterPro" id="IPR036047">
    <property type="entry name" value="F-box-like_dom_sf"/>
</dbReference>
<dbReference type="Gene3D" id="3.80.10.10">
    <property type="entry name" value="Ribonuclease Inhibitor"/>
    <property type="match status" value="2"/>
</dbReference>
<dbReference type="SUPFAM" id="SSF52047">
    <property type="entry name" value="RNI-like"/>
    <property type="match status" value="1"/>
</dbReference>
<dbReference type="OMA" id="IDHPTLW"/>
<dbReference type="KEGG" id="cmk:103185351"/>
<dbReference type="Gene3D" id="1.20.1280.50">
    <property type="match status" value="1"/>
</dbReference>
<dbReference type="STRING" id="7868.ENSCMIP00000005666"/>
<dbReference type="GeneTree" id="ENSGT00530000069038"/>
<dbReference type="Ensembl" id="ENSCMIT00000005858.1">
    <property type="protein sequence ID" value="ENSCMIP00000005666.1"/>
    <property type="gene ID" value="ENSCMIG00000003283.1"/>
</dbReference>
<gene>
    <name evidence="2" type="primary">im:7136021</name>
</gene>
<evidence type="ECO:0000313" key="2">
    <source>
        <dbReference type="Ensembl" id="ENSCMIP00000005666.1"/>
    </source>
</evidence>
<dbReference type="Proteomes" id="UP000314986">
    <property type="component" value="Unassembled WGS sequence"/>
</dbReference>
<protein>
    <submittedName>
        <fullName evidence="2">Uncharacterized LOC103185351</fullName>
    </submittedName>
</protein>
<reference evidence="3" key="2">
    <citation type="journal article" date="2007" name="PLoS Biol.">
        <title>Survey sequencing and comparative analysis of the elephant shark (Callorhinchus milii) genome.</title>
        <authorList>
            <person name="Venkatesh B."/>
            <person name="Kirkness E.F."/>
            <person name="Loh Y.H."/>
            <person name="Halpern A.L."/>
            <person name="Lee A.P."/>
            <person name="Johnson J."/>
            <person name="Dandona N."/>
            <person name="Viswanathan L.D."/>
            <person name="Tay A."/>
            <person name="Venter J.C."/>
            <person name="Strausberg R.L."/>
            <person name="Brenner S."/>
        </authorList>
    </citation>
    <scope>NUCLEOTIDE SEQUENCE [LARGE SCALE GENOMIC DNA]</scope>
</reference>
<sequence length="467" mass="52761">MAKVGRKCLDLPPEILLEVFRYLTAEEKASVRATCKYLQQLVDHPSLWLFNTVILQNIKSCDSHFWRTLKKRKIRAVDIKKATQTDLQKLVCLLPDLIAVTINAKLKPEQLHSLSSLAKLQKLQLSNSELILNQELLLELGTFKQLTHLVLCSSEFCPEISLWHLVKLKQLRVLVLQYTLDQLSLSSLRYILFRLPRLRALSLCNIDMRSDLSLCFTPPDVEDCKEMGCNDFEPLCIARLQLDKLSVLDSINQPLSEAALKQLSTVRSLSASCSWLRVYSKRNFVHSLLENLPHVSDLDLSWTGPFEEYAKLMPSQLESLNLTSSRLSDVDMQFLSKSSGKSLRHLNIALCSGVTETMLKLLPEQFPSLRTLDLSGCSLLKEDILLGFTKLPLLNQVTISHGPHPTASAIKHFLALTDNRVQLELLMERTCFKSQSCSCGSCNNTLSKCEAQPNGCSSLRYTEKKTV</sequence>
<evidence type="ECO:0000313" key="3">
    <source>
        <dbReference type="Proteomes" id="UP000314986"/>
    </source>
</evidence>
<dbReference type="PROSITE" id="PS50181">
    <property type="entry name" value="FBOX"/>
    <property type="match status" value="1"/>
</dbReference>
<dbReference type="SUPFAM" id="SSF81383">
    <property type="entry name" value="F-box domain"/>
    <property type="match status" value="1"/>
</dbReference>
<dbReference type="RefSeq" id="XP_007901988.1">
    <property type="nucleotide sequence ID" value="XM_007903797.2"/>
</dbReference>
<reference evidence="2" key="4">
    <citation type="submission" date="2025-08" db="UniProtKB">
        <authorList>
            <consortium name="Ensembl"/>
        </authorList>
    </citation>
    <scope>IDENTIFICATION</scope>
</reference>
<evidence type="ECO:0000259" key="1">
    <source>
        <dbReference type="PROSITE" id="PS50181"/>
    </source>
</evidence>
<dbReference type="SMART" id="SM00256">
    <property type="entry name" value="FBOX"/>
    <property type="match status" value="1"/>
</dbReference>
<dbReference type="GeneID" id="103185351"/>